<sequence length="361" mass="40927">MKILQIIDSLGTGGAEKLILETVPLMSDAGHEVDVLLLNGEKTPFYEQLESTNSCSIFSLGKSFYNPFYIFKIIPFLFKYDVVHVHLFPAQYFAVLAKILSFSKVKLVFTEHNTENTRLNNSKFRWIEKFIYKYYQKIICITPEVKKVLKAKLDIDDNKLIVIQNGINTSNIKISTAADRKKIGFSDHDKLLIMVAGFRAQKDQDTLIKTLKELPEEYKLLLVGDGERRSILENLIKELNIKDRVILLGVRSDVYSLLKMSDIAVLSSHWEGFGLAAAEAMACGIPVLASNVEGLAQVVENGGILFEKGNVEDLKTNILKLNDTLYYKEIVKSGIEKSQQYEIQTMVEKLLCLYTETKHTI</sequence>
<feature type="domain" description="Glycosyltransferase subfamily 4-like N-terminal" evidence="2">
    <location>
        <begin position="13"/>
        <end position="170"/>
    </location>
</feature>
<keyword evidence="4" id="KW-1185">Reference proteome</keyword>
<dbReference type="AlphaFoldDB" id="A0A1B8ZG19"/>
<comment type="caution">
    <text evidence="3">The sequence shown here is derived from an EMBL/GenBank/DDBJ whole genome shotgun (WGS) entry which is preliminary data.</text>
</comment>
<name>A0A1B8ZG19_9FLAO</name>
<organism evidence="3 4">
    <name type="scientific">Chryseobacterium artocarpi</name>
    <dbReference type="NCBI Taxonomy" id="1414727"/>
    <lineage>
        <taxon>Bacteria</taxon>
        <taxon>Pseudomonadati</taxon>
        <taxon>Bacteroidota</taxon>
        <taxon>Flavobacteriia</taxon>
        <taxon>Flavobacteriales</taxon>
        <taxon>Weeksellaceae</taxon>
        <taxon>Chryseobacterium group</taxon>
        <taxon>Chryseobacterium</taxon>
    </lineage>
</organism>
<evidence type="ECO:0000259" key="1">
    <source>
        <dbReference type="Pfam" id="PF00534"/>
    </source>
</evidence>
<evidence type="ECO:0000259" key="2">
    <source>
        <dbReference type="Pfam" id="PF13439"/>
    </source>
</evidence>
<accession>A0A1B8ZG19</accession>
<dbReference type="Pfam" id="PF00534">
    <property type="entry name" value="Glycos_transf_1"/>
    <property type="match status" value="1"/>
</dbReference>
<dbReference type="PANTHER" id="PTHR12526:SF630">
    <property type="entry name" value="GLYCOSYLTRANSFERASE"/>
    <property type="match status" value="1"/>
</dbReference>
<reference evidence="3 4" key="1">
    <citation type="submission" date="2016-07" db="EMBL/GenBank/DDBJ databases">
        <authorList>
            <person name="Jeong J.-J."/>
            <person name="Kim D.W."/>
            <person name="Sang M.K."/>
            <person name="Choi I.-G."/>
            <person name="Kim K.D."/>
        </authorList>
    </citation>
    <scope>NUCLEOTIDE SEQUENCE [LARGE SCALE GENOMIC DNA]</scope>
    <source>
        <strain evidence="3 4">UTM-3</strain>
    </source>
</reference>
<gene>
    <name evidence="3" type="ORF">BBI01_10985</name>
</gene>
<dbReference type="Gene3D" id="3.40.50.2000">
    <property type="entry name" value="Glycogen Phosphorylase B"/>
    <property type="match status" value="2"/>
</dbReference>
<dbReference type="InterPro" id="IPR001296">
    <property type="entry name" value="Glyco_trans_1"/>
</dbReference>
<dbReference type="GO" id="GO:0016757">
    <property type="term" value="F:glycosyltransferase activity"/>
    <property type="evidence" value="ECO:0007669"/>
    <property type="project" value="InterPro"/>
</dbReference>
<dbReference type="EMBL" id="MAYH01000034">
    <property type="protein sequence ID" value="OCA70477.1"/>
    <property type="molecule type" value="Genomic_DNA"/>
</dbReference>
<proteinExistence type="predicted"/>
<dbReference type="PANTHER" id="PTHR12526">
    <property type="entry name" value="GLYCOSYLTRANSFERASE"/>
    <property type="match status" value="1"/>
</dbReference>
<evidence type="ECO:0000313" key="4">
    <source>
        <dbReference type="Proteomes" id="UP000092651"/>
    </source>
</evidence>
<dbReference type="RefSeq" id="WP_065394895.1">
    <property type="nucleotide sequence ID" value="NZ_MAYH01000034.1"/>
</dbReference>
<protein>
    <recommendedName>
        <fullName evidence="5">Glycosyl transferase</fullName>
    </recommendedName>
</protein>
<dbReference type="InterPro" id="IPR028098">
    <property type="entry name" value="Glyco_trans_4-like_N"/>
</dbReference>
<dbReference type="OrthoDB" id="7560678at2"/>
<feature type="domain" description="Glycosyl transferase family 1" evidence="1">
    <location>
        <begin position="178"/>
        <end position="321"/>
    </location>
</feature>
<dbReference type="Proteomes" id="UP000092651">
    <property type="component" value="Unassembled WGS sequence"/>
</dbReference>
<dbReference type="SUPFAM" id="SSF53756">
    <property type="entry name" value="UDP-Glycosyltransferase/glycogen phosphorylase"/>
    <property type="match status" value="1"/>
</dbReference>
<evidence type="ECO:0000313" key="3">
    <source>
        <dbReference type="EMBL" id="OCA70477.1"/>
    </source>
</evidence>
<dbReference type="Pfam" id="PF13439">
    <property type="entry name" value="Glyco_transf_4"/>
    <property type="match status" value="1"/>
</dbReference>
<evidence type="ECO:0008006" key="5">
    <source>
        <dbReference type="Google" id="ProtNLM"/>
    </source>
</evidence>